<dbReference type="GO" id="GO:0005524">
    <property type="term" value="F:ATP binding"/>
    <property type="evidence" value="ECO:0007669"/>
    <property type="project" value="UniProtKB-KW"/>
</dbReference>
<evidence type="ECO:0000256" key="1">
    <source>
        <dbReference type="ARBA" id="ARBA00022679"/>
    </source>
</evidence>
<keyword evidence="2" id="KW-0547">Nucleotide-binding</keyword>
<dbReference type="SUPFAM" id="SSF53633">
    <property type="entry name" value="Carbamate kinase-like"/>
    <property type="match status" value="1"/>
</dbReference>
<accession>A0A267F0V2</accession>
<evidence type="ECO:0000259" key="5">
    <source>
        <dbReference type="Pfam" id="PF00696"/>
    </source>
</evidence>
<dbReference type="Pfam" id="PF00696">
    <property type="entry name" value="AA_kinase"/>
    <property type="match status" value="1"/>
</dbReference>
<evidence type="ECO:0000313" key="6">
    <source>
        <dbReference type="EMBL" id="PAA67373.1"/>
    </source>
</evidence>
<reference evidence="6 7" key="1">
    <citation type="submission" date="2017-06" db="EMBL/GenBank/DDBJ databases">
        <title>A platform for efficient transgenesis in Macrostomum lignano, a flatworm model organism for stem cell research.</title>
        <authorList>
            <person name="Berezikov E."/>
        </authorList>
    </citation>
    <scope>NUCLEOTIDE SEQUENCE [LARGE SCALE GENOMIC DNA]</scope>
    <source>
        <strain evidence="6">DV1</strain>
        <tissue evidence="6">Whole organism</tissue>
    </source>
</reference>
<dbReference type="PANTHER" id="PTHR43654">
    <property type="entry name" value="GLUTAMATE 5-KINASE"/>
    <property type="match status" value="1"/>
</dbReference>
<evidence type="ECO:0000256" key="2">
    <source>
        <dbReference type="ARBA" id="ARBA00022741"/>
    </source>
</evidence>
<proteinExistence type="predicted"/>
<dbReference type="Gene3D" id="3.40.1160.10">
    <property type="entry name" value="Acetylglutamate kinase-like"/>
    <property type="match status" value="1"/>
</dbReference>
<protein>
    <recommendedName>
        <fullName evidence="5">Aspartate/glutamate/uridylate kinase domain-containing protein</fullName>
    </recommendedName>
</protein>
<sequence>KRSQMSQTSSSTTAKVTIDLVLKVGGSCLTDKSGREQLRQDGLDRLAELATAIEAVKVDDDVDDGNAGYVQRRRRLRWVLLHGAGSFGHPHATDARLTDGIDARQLAKLSPVELQQRRLGFCDTRRAVQDLAGRVAACLVKAGIPVTVLSPCSHFSDVTDFVGSHCPPGLVDRISDLLQAGFVPALHGDAVLALDRDATDETIIGWSVLGGDALAAKLAESFDLRRAVFVTSSGGVFSQDPATAPPGMAHLLPEIRLGGGSSQDVAGVGGAAPGVSDVTGGMRGKLAAAVRLLKASPNTVVRVCGWESALAACLDTCGGDGSCGTRVLSE</sequence>
<organism evidence="6 7">
    <name type="scientific">Macrostomum lignano</name>
    <dbReference type="NCBI Taxonomy" id="282301"/>
    <lineage>
        <taxon>Eukaryota</taxon>
        <taxon>Metazoa</taxon>
        <taxon>Spiralia</taxon>
        <taxon>Lophotrochozoa</taxon>
        <taxon>Platyhelminthes</taxon>
        <taxon>Rhabditophora</taxon>
        <taxon>Macrostomorpha</taxon>
        <taxon>Macrostomida</taxon>
        <taxon>Macrostomidae</taxon>
        <taxon>Macrostomum</taxon>
    </lineage>
</organism>
<dbReference type="GO" id="GO:0005829">
    <property type="term" value="C:cytosol"/>
    <property type="evidence" value="ECO:0007669"/>
    <property type="project" value="TreeGrafter"/>
</dbReference>
<evidence type="ECO:0000256" key="4">
    <source>
        <dbReference type="ARBA" id="ARBA00022840"/>
    </source>
</evidence>
<keyword evidence="7" id="KW-1185">Reference proteome</keyword>
<dbReference type="GO" id="GO:0102043">
    <property type="term" value="F:isopentenyl phosphate kinase activity"/>
    <property type="evidence" value="ECO:0007669"/>
    <property type="project" value="TreeGrafter"/>
</dbReference>
<keyword evidence="3" id="KW-0418">Kinase</keyword>
<gene>
    <name evidence="6" type="ORF">BOX15_Mlig017369g1</name>
</gene>
<dbReference type="InterPro" id="IPR036393">
    <property type="entry name" value="AceGlu_kinase-like_sf"/>
</dbReference>
<dbReference type="Proteomes" id="UP000215902">
    <property type="component" value="Unassembled WGS sequence"/>
</dbReference>
<dbReference type="PANTHER" id="PTHR43654:SF1">
    <property type="entry name" value="ISOPENTENYL PHOSPHATE KINASE"/>
    <property type="match status" value="1"/>
</dbReference>
<dbReference type="EMBL" id="NIVC01001487">
    <property type="protein sequence ID" value="PAA67373.1"/>
    <property type="molecule type" value="Genomic_DNA"/>
</dbReference>
<dbReference type="OrthoDB" id="1934954at2759"/>
<comment type="caution">
    <text evidence="6">The sequence shown here is derived from an EMBL/GenBank/DDBJ whole genome shotgun (WGS) entry which is preliminary data.</text>
</comment>
<keyword evidence="1" id="KW-0808">Transferase</keyword>
<dbReference type="GO" id="GO:0016301">
    <property type="term" value="F:kinase activity"/>
    <property type="evidence" value="ECO:0007669"/>
    <property type="project" value="UniProtKB-KW"/>
</dbReference>
<name>A0A267F0V2_9PLAT</name>
<evidence type="ECO:0000256" key="3">
    <source>
        <dbReference type="ARBA" id="ARBA00022777"/>
    </source>
</evidence>
<evidence type="ECO:0000313" key="7">
    <source>
        <dbReference type="Proteomes" id="UP000215902"/>
    </source>
</evidence>
<keyword evidence="4" id="KW-0067">ATP-binding</keyword>
<dbReference type="AlphaFoldDB" id="A0A267F0V2"/>
<dbReference type="GO" id="GO:0016114">
    <property type="term" value="P:terpenoid biosynthetic process"/>
    <property type="evidence" value="ECO:0007669"/>
    <property type="project" value="TreeGrafter"/>
</dbReference>
<feature type="non-terminal residue" evidence="6">
    <location>
        <position position="1"/>
    </location>
</feature>
<dbReference type="STRING" id="282301.A0A267F0V2"/>
<feature type="domain" description="Aspartate/glutamate/uridylate kinase" evidence="5">
    <location>
        <begin position="20"/>
        <end position="301"/>
    </location>
</feature>
<dbReference type="InterPro" id="IPR001048">
    <property type="entry name" value="Asp/Glu/Uridylate_kinase"/>
</dbReference>